<dbReference type="InterPro" id="IPR055100">
    <property type="entry name" value="GNAT_LYC1-like"/>
</dbReference>
<gene>
    <name evidence="3" type="ORF">EV421DRAFT_1790772</name>
</gene>
<name>A0AA39JQL1_9AGAR</name>
<sequence length="387" mass="44402">MSLSSLSIFPATPVQVQESRRRSFVQWKGHMSEEQYFHRGTEVEQGESATNGKLTVWVLSPRDDPESLDFKCSCMTFRRKGLVVRRPNTLLGDTIVPEEVCCHGLAAVFTPERFRRQGYAKHMVRLLHWVLAIDPSLFPAFPEAWGSPPQRPIGVHPGHFSALWSDVGDFYRSCGPTDNIEGWVLRDASTTIWDVKPPNVDAPADSVSDEKWRWLAVDDLQMLYPVDEERLKQELIAKSAALDSRKTLLTFLPGEGVEMFQRTRSEYFWEKLEPPVTHWGVISRTSDDESAFATWTFERPPKTLLVTRLSANQENFGDLVSVLKYVAGRHGMERIEIWCLPDTLKSVTQNHGAIHFERKEHLPALKWYGAESPSDVIWLNRERFCWC</sequence>
<dbReference type="PROSITE" id="PS50966">
    <property type="entry name" value="ZF_SWIM"/>
    <property type="match status" value="1"/>
</dbReference>
<keyword evidence="1" id="KW-0863">Zinc-finger</keyword>
<evidence type="ECO:0000256" key="1">
    <source>
        <dbReference type="PROSITE-ProRule" id="PRU00325"/>
    </source>
</evidence>
<protein>
    <recommendedName>
        <fullName evidence="2">SWIM-type domain-containing protein</fullName>
    </recommendedName>
</protein>
<proteinExistence type="predicted"/>
<dbReference type="PANTHER" id="PTHR34815">
    <property type="entry name" value="LYSINE ACETYLTRANSFERASE"/>
    <property type="match status" value="1"/>
</dbReference>
<dbReference type="InterPro" id="IPR007527">
    <property type="entry name" value="Znf_SWIM"/>
</dbReference>
<evidence type="ECO:0000313" key="4">
    <source>
        <dbReference type="Proteomes" id="UP001175226"/>
    </source>
</evidence>
<dbReference type="PANTHER" id="PTHR34815:SF2">
    <property type="entry name" value="N-ACETYLTRANSFERASE DOMAIN-CONTAINING PROTEIN"/>
    <property type="match status" value="1"/>
</dbReference>
<dbReference type="Proteomes" id="UP001175226">
    <property type="component" value="Unassembled WGS sequence"/>
</dbReference>
<keyword evidence="4" id="KW-1185">Reference proteome</keyword>
<evidence type="ECO:0000313" key="3">
    <source>
        <dbReference type="EMBL" id="KAK0446697.1"/>
    </source>
</evidence>
<reference evidence="3" key="1">
    <citation type="submission" date="2023-06" db="EMBL/GenBank/DDBJ databases">
        <authorList>
            <consortium name="Lawrence Berkeley National Laboratory"/>
            <person name="Ahrendt S."/>
            <person name="Sahu N."/>
            <person name="Indic B."/>
            <person name="Wong-Bajracharya J."/>
            <person name="Merenyi Z."/>
            <person name="Ke H.-M."/>
            <person name="Monk M."/>
            <person name="Kocsube S."/>
            <person name="Drula E."/>
            <person name="Lipzen A."/>
            <person name="Balint B."/>
            <person name="Henrissat B."/>
            <person name="Andreopoulos B."/>
            <person name="Martin F.M."/>
            <person name="Harder C.B."/>
            <person name="Rigling D."/>
            <person name="Ford K.L."/>
            <person name="Foster G.D."/>
            <person name="Pangilinan J."/>
            <person name="Papanicolaou A."/>
            <person name="Barry K."/>
            <person name="LaButti K."/>
            <person name="Viragh M."/>
            <person name="Koriabine M."/>
            <person name="Yan M."/>
            <person name="Riley R."/>
            <person name="Champramary S."/>
            <person name="Plett K.L."/>
            <person name="Tsai I.J."/>
            <person name="Slot J."/>
            <person name="Sipos G."/>
            <person name="Plett J."/>
            <person name="Nagy L.G."/>
            <person name="Grigoriev I.V."/>
        </authorList>
    </citation>
    <scope>NUCLEOTIDE SEQUENCE</scope>
    <source>
        <strain evidence="3">FPL87.14</strain>
    </source>
</reference>
<dbReference type="Pfam" id="PF22998">
    <property type="entry name" value="GNAT_LYC1-like"/>
    <property type="match status" value="1"/>
</dbReference>
<dbReference type="AlphaFoldDB" id="A0AA39JQL1"/>
<comment type="caution">
    <text evidence="3">The sequence shown here is derived from an EMBL/GenBank/DDBJ whole genome shotgun (WGS) entry which is preliminary data.</text>
</comment>
<keyword evidence="1" id="KW-0862">Zinc</keyword>
<feature type="domain" description="SWIM-type" evidence="2">
    <location>
        <begin position="57"/>
        <end position="112"/>
    </location>
</feature>
<dbReference type="EMBL" id="JAUEPT010000013">
    <property type="protein sequence ID" value="KAK0446697.1"/>
    <property type="molecule type" value="Genomic_DNA"/>
</dbReference>
<organism evidence="3 4">
    <name type="scientific">Armillaria borealis</name>
    <dbReference type="NCBI Taxonomy" id="47425"/>
    <lineage>
        <taxon>Eukaryota</taxon>
        <taxon>Fungi</taxon>
        <taxon>Dikarya</taxon>
        <taxon>Basidiomycota</taxon>
        <taxon>Agaricomycotina</taxon>
        <taxon>Agaricomycetes</taxon>
        <taxon>Agaricomycetidae</taxon>
        <taxon>Agaricales</taxon>
        <taxon>Marasmiineae</taxon>
        <taxon>Physalacriaceae</taxon>
        <taxon>Armillaria</taxon>
    </lineage>
</organism>
<dbReference type="GO" id="GO:0008270">
    <property type="term" value="F:zinc ion binding"/>
    <property type="evidence" value="ECO:0007669"/>
    <property type="project" value="UniProtKB-KW"/>
</dbReference>
<dbReference type="InterPro" id="IPR053013">
    <property type="entry name" value="LAT"/>
</dbReference>
<keyword evidence="1" id="KW-0479">Metal-binding</keyword>
<evidence type="ECO:0000259" key="2">
    <source>
        <dbReference type="PROSITE" id="PS50966"/>
    </source>
</evidence>
<accession>A0AA39JQL1</accession>